<keyword evidence="3" id="KW-1185">Reference proteome</keyword>
<name>A0ABY3S6E8_9ENTR</name>
<dbReference type="Pfam" id="PF08238">
    <property type="entry name" value="Sel1"/>
    <property type="match status" value="6"/>
</dbReference>
<dbReference type="InterPro" id="IPR006597">
    <property type="entry name" value="Sel1-like"/>
</dbReference>
<dbReference type="SUPFAM" id="SSF81901">
    <property type="entry name" value="HCP-like"/>
    <property type="match status" value="1"/>
</dbReference>
<dbReference type="PANTHER" id="PTHR11102">
    <property type="entry name" value="SEL-1-LIKE PROTEIN"/>
    <property type="match status" value="1"/>
</dbReference>
<dbReference type="InterPro" id="IPR050767">
    <property type="entry name" value="Sel1_AlgK"/>
</dbReference>
<dbReference type="PANTHER" id="PTHR11102:SF160">
    <property type="entry name" value="ERAD-ASSOCIATED E3 UBIQUITIN-PROTEIN LIGASE COMPONENT HRD3"/>
    <property type="match status" value="1"/>
</dbReference>
<dbReference type="RefSeq" id="WP_231825121.1">
    <property type="nucleotide sequence ID" value="NZ_CP087880.1"/>
</dbReference>
<dbReference type="EMBL" id="CP087880">
    <property type="protein sequence ID" value="UGS41703.1"/>
    <property type="molecule type" value="Genomic_DNA"/>
</dbReference>
<reference evidence="2 3" key="1">
    <citation type="journal article" date="2022" name="Int. J. Syst. Evol. Microbiol.">
        <title>Pseudocitrobacter corydidari sp. nov., isolated from the Asian emerald cockroach Corydidarum magnifica.</title>
        <authorList>
            <person name="Guzman J."/>
            <person name="Poehlein A."/>
            <person name="Glaeser S.P."/>
            <person name="Schwengers O."/>
            <person name="Blom J."/>
            <person name="Hollensteiner J."/>
            <person name="Kampfer P."/>
            <person name="Vilcinskas A."/>
        </authorList>
    </citation>
    <scope>NUCLEOTIDE SEQUENCE [LARGE SCALE GENOMIC DNA]</scope>
    <source>
        <strain evidence="2">G163CM</strain>
    </source>
</reference>
<evidence type="ECO:0000256" key="1">
    <source>
        <dbReference type="SAM" id="SignalP"/>
    </source>
</evidence>
<dbReference type="SMART" id="SM00671">
    <property type="entry name" value="SEL1"/>
    <property type="match status" value="6"/>
</dbReference>
<sequence length="484" mass="53838">MLINKWNWLFLVLSVSVVCQAADDAEGYYLTLASGETKALAGLQALAKAKDPEALATLGFVYEYGVSVPVEVEKALSYYEQACDLGGNYGCYNARYFYQYGQGVAQNATRAQVLADKVNKENIHVDAATLNELIDEIYSAKDAAMKDPAKRFAFLQMVMSYVNTGNELLMNRLGFSKSDVLNIAEFWAKDNDPDITFLVGQLYDAGFINVDNKDSFKMKWYRKAAELGQPDAQNILGILYATGEKGVKPDIQQALKWYERAAKQGNKEALINLGVIYYLGEQVDIDYVKAFQLFDTAKEQGSAIAWRYLAWMYTNGQYVQTDCKLAADYFDQGQSRVGRIDGFLAICEKDKQAREKGSNELPVLTFKQVGTFTGGKNDSYACQLHLQVDTNRIGEVANMRVGLNIKNRKGAVLTDSASFAPFGMNTLNRNLEGYEHNSLSQSTLLHIEDNAFCGELTFEMTHATAKINDKDVDLLKAGSLTLVQ</sequence>
<evidence type="ECO:0008006" key="4">
    <source>
        <dbReference type="Google" id="ProtNLM"/>
    </source>
</evidence>
<gene>
    <name evidence="2" type="ORF">G163CM_24200</name>
</gene>
<proteinExistence type="predicted"/>
<evidence type="ECO:0000313" key="2">
    <source>
        <dbReference type="EMBL" id="UGS41703.1"/>
    </source>
</evidence>
<dbReference type="InterPro" id="IPR011990">
    <property type="entry name" value="TPR-like_helical_dom_sf"/>
</dbReference>
<accession>A0ABY3S6E8</accession>
<keyword evidence="1" id="KW-0732">Signal</keyword>
<feature type="signal peptide" evidence="1">
    <location>
        <begin position="1"/>
        <end position="21"/>
    </location>
</feature>
<feature type="chain" id="PRO_5046014274" description="Sel1 repeat family protein" evidence="1">
    <location>
        <begin position="22"/>
        <end position="484"/>
    </location>
</feature>
<dbReference type="Proteomes" id="UP001199659">
    <property type="component" value="Chromosome"/>
</dbReference>
<evidence type="ECO:0000313" key="3">
    <source>
        <dbReference type="Proteomes" id="UP001199659"/>
    </source>
</evidence>
<organism evidence="2 3">
    <name type="scientific">Pseudocitrobacter corydidari</name>
    <dbReference type="NCBI Taxonomy" id="2891570"/>
    <lineage>
        <taxon>Bacteria</taxon>
        <taxon>Pseudomonadati</taxon>
        <taxon>Pseudomonadota</taxon>
        <taxon>Gammaproteobacteria</taxon>
        <taxon>Enterobacterales</taxon>
        <taxon>Enterobacteriaceae</taxon>
        <taxon>Pseudocitrobacter</taxon>
    </lineage>
</organism>
<protein>
    <recommendedName>
        <fullName evidence="4">Sel1 repeat family protein</fullName>
    </recommendedName>
</protein>
<dbReference type="Gene3D" id="1.25.40.10">
    <property type="entry name" value="Tetratricopeptide repeat domain"/>
    <property type="match status" value="2"/>
</dbReference>